<dbReference type="GO" id="GO:0015081">
    <property type="term" value="F:sodium ion transmembrane transporter activity"/>
    <property type="evidence" value="ECO:0007669"/>
    <property type="project" value="InterPro"/>
</dbReference>
<comment type="subcellular location">
    <subcellularLocation>
        <location evidence="1">Cell membrane</location>
    </subcellularLocation>
</comment>
<feature type="signal peptide" evidence="7">
    <location>
        <begin position="1"/>
        <end position="22"/>
    </location>
</feature>
<name>A0A7D4C9R3_9BACT</name>
<dbReference type="Pfam" id="PF04277">
    <property type="entry name" value="OAD_gamma"/>
    <property type="match status" value="1"/>
</dbReference>
<evidence type="ECO:0000259" key="8">
    <source>
        <dbReference type="PROSITE" id="PS51841"/>
    </source>
</evidence>
<dbReference type="InterPro" id="IPR005899">
    <property type="entry name" value="Na_pump_deCOase"/>
</dbReference>
<dbReference type="Pfam" id="PF00932">
    <property type="entry name" value="LTD"/>
    <property type="match status" value="1"/>
</dbReference>
<organism evidence="9 10">
    <name type="scientific">Tenuifilum thalassicum</name>
    <dbReference type="NCBI Taxonomy" id="2590900"/>
    <lineage>
        <taxon>Bacteria</taxon>
        <taxon>Pseudomonadati</taxon>
        <taxon>Bacteroidota</taxon>
        <taxon>Bacteroidia</taxon>
        <taxon>Bacteroidales</taxon>
        <taxon>Tenuifilaceae</taxon>
        <taxon>Tenuifilum</taxon>
    </lineage>
</organism>
<keyword evidence="10" id="KW-1185">Reference proteome</keyword>
<dbReference type="RefSeq" id="WP_173075048.1">
    <property type="nucleotide sequence ID" value="NZ_CP041345.1"/>
</dbReference>
<keyword evidence="2" id="KW-1003">Cell membrane</keyword>
<evidence type="ECO:0000256" key="7">
    <source>
        <dbReference type="SAM" id="SignalP"/>
    </source>
</evidence>
<dbReference type="KEGG" id="ttz:FHG85_08935"/>
<dbReference type="InterPro" id="IPR036415">
    <property type="entry name" value="Lamin_tail_dom_sf"/>
</dbReference>
<evidence type="ECO:0000256" key="6">
    <source>
        <dbReference type="SAM" id="Phobius"/>
    </source>
</evidence>
<evidence type="ECO:0000256" key="2">
    <source>
        <dbReference type="ARBA" id="ARBA00022475"/>
    </source>
</evidence>
<dbReference type="GO" id="GO:0036376">
    <property type="term" value="P:sodium ion export across plasma membrane"/>
    <property type="evidence" value="ECO:0007669"/>
    <property type="project" value="InterPro"/>
</dbReference>
<dbReference type="EMBL" id="CP041345">
    <property type="protein sequence ID" value="QKG80382.1"/>
    <property type="molecule type" value="Genomic_DNA"/>
</dbReference>
<dbReference type="GO" id="GO:0005886">
    <property type="term" value="C:plasma membrane"/>
    <property type="evidence" value="ECO:0007669"/>
    <property type="project" value="UniProtKB-SubCell"/>
</dbReference>
<evidence type="ECO:0000256" key="4">
    <source>
        <dbReference type="ARBA" id="ARBA00022989"/>
    </source>
</evidence>
<keyword evidence="3 6" id="KW-0812">Transmembrane</keyword>
<dbReference type="PROSITE" id="PS51841">
    <property type="entry name" value="LTD"/>
    <property type="match status" value="1"/>
</dbReference>
<evidence type="ECO:0000256" key="5">
    <source>
        <dbReference type="ARBA" id="ARBA00023136"/>
    </source>
</evidence>
<evidence type="ECO:0000313" key="9">
    <source>
        <dbReference type="EMBL" id="QKG80382.1"/>
    </source>
</evidence>
<keyword evidence="5 6" id="KW-0472">Membrane</keyword>
<dbReference type="InterPro" id="IPR001322">
    <property type="entry name" value="Lamin_tail_dom"/>
</dbReference>
<evidence type="ECO:0000256" key="3">
    <source>
        <dbReference type="ARBA" id="ARBA00022692"/>
    </source>
</evidence>
<feature type="transmembrane region" description="Helical" evidence="6">
    <location>
        <begin position="188"/>
        <end position="211"/>
    </location>
</feature>
<feature type="domain" description="LTD" evidence="8">
    <location>
        <begin position="19"/>
        <end position="170"/>
    </location>
</feature>
<keyword evidence="7" id="KW-0732">Signal</keyword>
<feature type="chain" id="PRO_5029592601" evidence="7">
    <location>
        <begin position="23"/>
        <end position="304"/>
    </location>
</feature>
<dbReference type="SUPFAM" id="SSF74853">
    <property type="entry name" value="Lamin A/C globular tail domain"/>
    <property type="match status" value="1"/>
</dbReference>
<reference evidence="9 10" key="1">
    <citation type="submission" date="2019-07" db="EMBL/GenBank/DDBJ databases">
        <title>Thalassofilum flectens gen. nov., sp. nov., a novel moderate thermophilic anaerobe from a shallow sea hot spring in Kunashir Island (Russia), representing a new family in the order Bacteroidales, and proposal of Thalassofilacea fam. nov.</title>
        <authorList>
            <person name="Kochetkova T.V."/>
            <person name="Podosokorskaya O.A."/>
            <person name="Novikov A."/>
            <person name="Elcheninov A.G."/>
            <person name="Toshchakov S.V."/>
            <person name="Kublanov I.V."/>
        </authorList>
    </citation>
    <scope>NUCLEOTIDE SEQUENCE [LARGE SCALE GENOMIC DNA]</scope>
    <source>
        <strain evidence="9 10">38-H</strain>
    </source>
</reference>
<proteinExistence type="predicted"/>
<keyword evidence="4 6" id="KW-1133">Transmembrane helix</keyword>
<protein>
    <submittedName>
        <fullName evidence="9">Lamin tail domain-containing protein</fullName>
    </submittedName>
</protein>
<dbReference type="AlphaFoldDB" id="A0A7D4C9R3"/>
<evidence type="ECO:0000313" key="10">
    <source>
        <dbReference type="Proteomes" id="UP000500961"/>
    </source>
</evidence>
<evidence type="ECO:0000256" key="1">
    <source>
        <dbReference type="ARBA" id="ARBA00004236"/>
    </source>
</evidence>
<sequence length="304" mass="34343">MRMLKKILLVSAAIFSAIGSFAQNITDVKINEVMLFNETNYIDSYGDRSAWIELVNTGYNTVNIAGCYLTNNIQNPTKYKIPTADPITKIPKQQFLVFFADGRSQHGTLHLNFRLDSINRFIALFASDGKTLLDSVTVPLMGVDKSFVRLPNGFGKWQVSELATPNSTNDLFESKVSPAEKFVKVDPFGVVMAITAMSVVFTALLVLYRLFSFTARMAQKPIKVKLRKSKTADTEEEVEVEVPGEVFAAISAALYFYENDKHDQESTILTIERVSRRYSPWSSKIYTLRQTPNRVVFYRKLNKG</sequence>
<accession>A0A7D4C9R3</accession>
<dbReference type="Proteomes" id="UP000500961">
    <property type="component" value="Chromosome"/>
</dbReference>
<gene>
    <name evidence="9" type="ORF">FHG85_08935</name>
</gene>